<evidence type="ECO:0000256" key="10">
    <source>
        <dbReference type="ARBA" id="ARBA00023098"/>
    </source>
</evidence>
<keyword evidence="7 12" id="KW-0479">Metal-binding</keyword>
<keyword evidence="8 12" id="KW-0378">Hydrolase</keyword>
<sequence length="305" mass="33983">MIYQRTLKESIRAVGVGLHSGEKVELTLSPAAADSGIVFRRADLPERPTLRVGPELVNDTRLSSTLVKDGVRVATIEHLMSALAGLGIDNVLVDVTASEMPIMDGSAAPFLYLVQQAGVREQKPARKRYIRVLKPVEAIEGDKWVRLLPHEGYKVKLTIEFKHPAFQKAAQTVELDFADTSYIKEIARARTFGFMHEVEYMRAHNLGQGGSMENAIVLDEYKVLNQEGLRFEDEFVRHKVLDAIGDLYILGHPLIAAFEGFKSGHAMNNKLLRALLADPEAWEYASFDNADTAPAAFHRYTPARI</sequence>
<dbReference type="PANTHER" id="PTHR33694">
    <property type="entry name" value="UDP-3-O-ACYL-N-ACETYLGLUCOSAMINE DEACETYLASE 1, MITOCHONDRIAL-RELATED"/>
    <property type="match status" value="1"/>
</dbReference>
<protein>
    <recommendedName>
        <fullName evidence="4 12">UDP-3-O-acyl-N-acetylglucosamine deacetylase</fullName>
        <shortName evidence="12">UDP-3-O-acyl-GlcNAc deacetylase</shortName>
        <ecNumber evidence="4 12">3.5.1.108</ecNumber>
    </recommendedName>
    <alternativeName>
        <fullName evidence="12">UDP-3-O-[R-3-hydroxymyristoyl]-N-acetylglucosamine deacetylase</fullName>
    </alternativeName>
</protein>
<dbReference type="InterPro" id="IPR004463">
    <property type="entry name" value="UDP-acyl_GlcNac_deAcase"/>
</dbReference>
<dbReference type="AlphaFoldDB" id="A0A516SF13"/>
<feature type="binding site" evidence="12">
    <location>
        <position position="242"/>
    </location>
    <ligand>
        <name>Zn(2+)</name>
        <dbReference type="ChEBI" id="CHEBI:29105"/>
    </ligand>
</feature>
<dbReference type="KEGG" id="cari:FNU76_10345"/>
<keyword evidence="10 12" id="KW-0443">Lipid metabolism</keyword>
<dbReference type="GO" id="GO:0009245">
    <property type="term" value="P:lipid A biosynthetic process"/>
    <property type="evidence" value="ECO:0007669"/>
    <property type="project" value="UniProtKB-UniRule"/>
</dbReference>
<dbReference type="GO" id="GO:0016020">
    <property type="term" value="C:membrane"/>
    <property type="evidence" value="ECO:0007669"/>
    <property type="project" value="GOC"/>
</dbReference>
<evidence type="ECO:0000256" key="2">
    <source>
        <dbReference type="ARBA" id="ARBA00002923"/>
    </source>
</evidence>
<comment type="cofactor">
    <cofactor evidence="1 12">
        <name>Zn(2+)</name>
        <dbReference type="ChEBI" id="CHEBI:29105"/>
    </cofactor>
</comment>
<dbReference type="OrthoDB" id="9802746at2"/>
<dbReference type="SUPFAM" id="SSF54211">
    <property type="entry name" value="Ribosomal protein S5 domain 2-like"/>
    <property type="match status" value="2"/>
</dbReference>
<feature type="binding site" evidence="12">
    <location>
        <position position="238"/>
    </location>
    <ligand>
        <name>Zn(2+)</name>
        <dbReference type="ChEBI" id="CHEBI:29105"/>
    </ligand>
</feature>
<dbReference type="Proteomes" id="UP000317550">
    <property type="component" value="Chromosome"/>
</dbReference>
<evidence type="ECO:0000256" key="11">
    <source>
        <dbReference type="ARBA" id="ARBA00024535"/>
    </source>
</evidence>
<name>A0A516SF13_9NEIS</name>
<feature type="binding site" evidence="12">
    <location>
        <position position="78"/>
    </location>
    <ligand>
        <name>Zn(2+)</name>
        <dbReference type="ChEBI" id="CHEBI:29105"/>
    </ligand>
</feature>
<evidence type="ECO:0000256" key="4">
    <source>
        <dbReference type="ARBA" id="ARBA00012745"/>
    </source>
</evidence>
<dbReference type="GO" id="GO:0046872">
    <property type="term" value="F:metal ion binding"/>
    <property type="evidence" value="ECO:0007669"/>
    <property type="project" value="UniProtKB-KW"/>
</dbReference>
<keyword evidence="6 12" id="KW-0441">Lipid A biosynthesis</keyword>
<dbReference type="InterPro" id="IPR011334">
    <property type="entry name" value="UDP-acyl_GlcNac_deAcase_C"/>
</dbReference>
<proteinExistence type="inferred from homology"/>
<evidence type="ECO:0000256" key="5">
    <source>
        <dbReference type="ARBA" id="ARBA00022516"/>
    </source>
</evidence>
<dbReference type="Gene3D" id="3.30.230.20">
    <property type="entry name" value="lpxc deacetylase, domain 1"/>
    <property type="match status" value="1"/>
</dbReference>
<dbReference type="Gene3D" id="3.30.1700.10">
    <property type="entry name" value="lpxc deacetylase, domain 2"/>
    <property type="match status" value="1"/>
</dbReference>
<evidence type="ECO:0000313" key="14">
    <source>
        <dbReference type="Proteomes" id="UP000317550"/>
    </source>
</evidence>
<dbReference type="NCBIfam" id="TIGR00325">
    <property type="entry name" value="lpxC"/>
    <property type="match status" value="1"/>
</dbReference>
<comment type="pathway">
    <text evidence="3 12">Glycolipid biosynthesis; lipid IV(A) biosynthesis; lipid IV(A) from (3R)-3-hydroxytetradecanoyl-[acyl-carrier-protein] and UDP-N-acetyl-alpha-D-glucosamine: step 2/6.</text>
</comment>
<dbReference type="EC" id="3.5.1.108" evidence="4 12"/>
<dbReference type="InterPro" id="IPR015870">
    <property type="entry name" value="UDP-acyl_N-AcGlcN_deAcase_N"/>
</dbReference>
<gene>
    <name evidence="12" type="primary">lpxC</name>
    <name evidence="13" type="ORF">FNU76_10345</name>
</gene>
<keyword evidence="14" id="KW-1185">Reference proteome</keyword>
<organism evidence="13 14">
    <name type="scientific">Chitinimonas arctica</name>
    <dbReference type="NCBI Taxonomy" id="2594795"/>
    <lineage>
        <taxon>Bacteria</taxon>
        <taxon>Pseudomonadati</taxon>
        <taxon>Pseudomonadota</taxon>
        <taxon>Betaproteobacteria</taxon>
        <taxon>Neisseriales</taxon>
        <taxon>Chitinibacteraceae</taxon>
        <taxon>Chitinimonas</taxon>
    </lineage>
</organism>
<dbReference type="PANTHER" id="PTHR33694:SF1">
    <property type="entry name" value="UDP-3-O-ACYL-N-ACETYLGLUCOSAMINE DEACETYLASE 1, MITOCHONDRIAL-RELATED"/>
    <property type="match status" value="1"/>
</dbReference>
<dbReference type="Pfam" id="PF03331">
    <property type="entry name" value="LpxC"/>
    <property type="match status" value="1"/>
</dbReference>
<dbReference type="InterPro" id="IPR020568">
    <property type="entry name" value="Ribosomal_Su5_D2-typ_SF"/>
</dbReference>
<dbReference type="GO" id="GO:0103117">
    <property type="term" value="F:UDP-3-O-acyl-N-acetylglucosamine deacetylase activity"/>
    <property type="evidence" value="ECO:0007669"/>
    <property type="project" value="UniProtKB-UniRule"/>
</dbReference>
<accession>A0A516SF13</accession>
<feature type="active site" description="Proton donor" evidence="12">
    <location>
        <position position="265"/>
    </location>
</feature>
<evidence type="ECO:0000256" key="3">
    <source>
        <dbReference type="ARBA" id="ARBA00005002"/>
    </source>
</evidence>
<evidence type="ECO:0000256" key="8">
    <source>
        <dbReference type="ARBA" id="ARBA00022801"/>
    </source>
</evidence>
<evidence type="ECO:0000313" key="13">
    <source>
        <dbReference type="EMBL" id="QDQ26732.1"/>
    </source>
</evidence>
<keyword evidence="9 12" id="KW-0862">Zinc</keyword>
<comment type="similarity">
    <text evidence="12">Belongs to the LpxC family.</text>
</comment>
<dbReference type="EMBL" id="CP041730">
    <property type="protein sequence ID" value="QDQ26732.1"/>
    <property type="molecule type" value="Genomic_DNA"/>
</dbReference>
<evidence type="ECO:0000256" key="1">
    <source>
        <dbReference type="ARBA" id="ARBA00001947"/>
    </source>
</evidence>
<evidence type="ECO:0000256" key="6">
    <source>
        <dbReference type="ARBA" id="ARBA00022556"/>
    </source>
</evidence>
<dbReference type="UniPathway" id="UPA00359">
    <property type="reaction ID" value="UER00478"/>
</dbReference>
<comment type="function">
    <text evidence="2 12">Catalyzes the hydrolysis of UDP-3-O-myristoyl-N-acetylglucosamine to form UDP-3-O-myristoylglucosamine and acetate, the committed step in lipid A biosynthesis.</text>
</comment>
<comment type="catalytic activity">
    <reaction evidence="11 12">
        <text>a UDP-3-O-[(3R)-3-hydroxyacyl]-N-acetyl-alpha-D-glucosamine + H2O = a UDP-3-O-[(3R)-3-hydroxyacyl]-alpha-D-glucosamine + acetate</text>
        <dbReference type="Rhea" id="RHEA:67816"/>
        <dbReference type="ChEBI" id="CHEBI:15377"/>
        <dbReference type="ChEBI" id="CHEBI:30089"/>
        <dbReference type="ChEBI" id="CHEBI:137740"/>
        <dbReference type="ChEBI" id="CHEBI:173225"/>
        <dbReference type="EC" id="3.5.1.108"/>
    </reaction>
</comment>
<keyword evidence="5 12" id="KW-0444">Lipid biosynthesis</keyword>
<evidence type="ECO:0000256" key="9">
    <source>
        <dbReference type="ARBA" id="ARBA00022833"/>
    </source>
</evidence>
<evidence type="ECO:0000256" key="7">
    <source>
        <dbReference type="ARBA" id="ARBA00022723"/>
    </source>
</evidence>
<evidence type="ECO:0000256" key="12">
    <source>
        <dbReference type="HAMAP-Rule" id="MF_00388"/>
    </source>
</evidence>
<reference evidence="14" key="1">
    <citation type="submission" date="2019-07" db="EMBL/GenBank/DDBJ databases">
        <title>Chitinimonas sp. nov., isolated from Ny-Alesund, arctica soil.</title>
        <authorList>
            <person name="Xu Q."/>
            <person name="Peng F."/>
        </authorList>
    </citation>
    <scope>NUCLEOTIDE SEQUENCE [LARGE SCALE GENOMIC DNA]</scope>
    <source>
        <strain evidence="14">R3-44</strain>
    </source>
</reference>
<dbReference type="HAMAP" id="MF_00388">
    <property type="entry name" value="LpxC"/>
    <property type="match status" value="1"/>
</dbReference>